<evidence type="ECO:0000313" key="2">
    <source>
        <dbReference type="Proteomes" id="UP000054538"/>
    </source>
</evidence>
<dbReference type="InParanoid" id="A0A0D0DY73"/>
<dbReference type="STRING" id="930991.A0A0D0DY73"/>
<reference evidence="2" key="2">
    <citation type="submission" date="2015-01" db="EMBL/GenBank/DDBJ databases">
        <title>Evolutionary Origins and Diversification of the Mycorrhizal Mutualists.</title>
        <authorList>
            <consortium name="DOE Joint Genome Institute"/>
            <consortium name="Mycorrhizal Genomics Consortium"/>
            <person name="Kohler A."/>
            <person name="Kuo A."/>
            <person name="Nagy L.G."/>
            <person name="Floudas D."/>
            <person name="Copeland A."/>
            <person name="Barry K.W."/>
            <person name="Cichocki N."/>
            <person name="Veneault-Fourrey C."/>
            <person name="LaButti K."/>
            <person name="Lindquist E.A."/>
            <person name="Lipzen A."/>
            <person name="Lundell T."/>
            <person name="Morin E."/>
            <person name="Murat C."/>
            <person name="Riley R."/>
            <person name="Ohm R."/>
            <person name="Sun H."/>
            <person name="Tunlid A."/>
            <person name="Henrissat B."/>
            <person name="Grigoriev I.V."/>
            <person name="Hibbett D.S."/>
            <person name="Martin F."/>
        </authorList>
    </citation>
    <scope>NUCLEOTIDE SEQUENCE [LARGE SCALE GENOMIC DNA]</scope>
    <source>
        <strain evidence="2">Ve08.2h10</strain>
    </source>
</reference>
<keyword evidence="2" id="KW-1185">Reference proteome</keyword>
<dbReference type="AlphaFoldDB" id="A0A0D0DY73"/>
<protein>
    <submittedName>
        <fullName evidence="1">Uncharacterized protein</fullName>
    </submittedName>
</protein>
<accession>A0A0D0DY73</accession>
<feature type="non-terminal residue" evidence="1">
    <location>
        <position position="1"/>
    </location>
</feature>
<proteinExistence type="predicted"/>
<gene>
    <name evidence="1" type="ORF">PAXRUDRAFT_797432</name>
</gene>
<organism evidence="1 2">
    <name type="scientific">Paxillus rubicundulus Ve08.2h10</name>
    <dbReference type="NCBI Taxonomy" id="930991"/>
    <lineage>
        <taxon>Eukaryota</taxon>
        <taxon>Fungi</taxon>
        <taxon>Dikarya</taxon>
        <taxon>Basidiomycota</taxon>
        <taxon>Agaricomycotina</taxon>
        <taxon>Agaricomycetes</taxon>
        <taxon>Agaricomycetidae</taxon>
        <taxon>Boletales</taxon>
        <taxon>Paxilineae</taxon>
        <taxon>Paxillaceae</taxon>
        <taxon>Paxillus</taxon>
    </lineage>
</organism>
<name>A0A0D0DY73_9AGAM</name>
<dbReference type="EMBL" id="KN825384">
    <property type="protein sequence ID" value="KIK91469.1"/>
    <property type="molecule type" value="Genomic_DNA"/>
</dbReference>
<sequence>PLRRRPLFLPLVDNSDQDDIFLKSPFKSPPVHHPYPTNVYKQHHVPIDDDEGSIFLSSSSAATSLLFPALVSQPLQMPVKEELQSNTCSIPKNKHLNVQSTGISTPSIPPSILSVARVSVGMKRKSSAQSGGFSTSLCLYLPQRQTQPLG</sequence>
<reference evidence="1 2" key="1">
    <citation type="submission" date="2014-04" db="EMBL/GenBank/DDBJ databases">
        <authorList>
            <consortium name="DOE Joint Genome Institute"/>
            <person name="Kuo A."/>
            <person name="Kohler A."/>
            <person name="Jargeat P."/>
            <person name="Nagy L.G."/>
            <person name="Floudas D."/>
            <person name="Copeland A."/>
            <person name="Barry K.W."/>
            <person name="Cichocki N."/>
            <person name="Veneault-Fourrey C."/>
            <person name="LaButti K."/>
            <person name="Lindquist E.A."/>
            <person name="Lipzen A."/>
            <person name="Lundell T."/>
            <person name="Morin E."/>
            <person name="Murat C."/>
            <person name="Sun H."/>
            <person name="Tunlid A."/>
            <person name="Henrissat B."/>
            <person name="Grigoriev I.V."/>
            <person name="Hibbett D.S."/>
            <person name="Martin F."/>
            <person name="Nordberg H.P."/>
            <person name="Cantor M.N."/>
            <person name="Hua S.X."/>
        </authorList>
    </citation>
    <scope>NUCLEOTIDE SEQUENCE [LARGE SCALE GENOMIC DNA]</scope>
    <source>
        <strain evidence="1 2">Ve08.2h10</strain>
    </source>
</reference>
<dbReference type="Proteomes" id="UP000054538">
    <property type="component" value="Unassembled WGS sequence"/>
</dbReference>
<dbReference type="HOGENOM" id="CLU_1744937_0_0_1"/>
<evidence type="ECO:0000313" key="1">
    <source>
        <dbReference type="EMBL" id="KIK91469.1"/>
    </source>
</evidence>